<evidence type="ECO:0000313" key="3">
    <source>
        <dbReference type="Proteomes" id="UP000178651"/>
    </source>
</evidence>
<dbReference type="SUPFAM" id="SSF63825">
    <property type="entry name" value="YWTD domain"/>
    <property type="match status" value="1"/>
</dbReference>
<feature type="compositionally biased region" description="Polar residues" evidence="1">
    <location>
        <begin position="487"/>
        <end position="497"/>
    </location>
</feature>
<name>A0A1G1Z021_9BACT</name>
<protein>
    <recommendedName>
        <fullName evidence="4">Fibronectin type-III domain-containing protein</fullName>
    </recommendedName>
</protein>
<feature type="compositionally biased region" description="Low complexity" evidence="1">
    <location>
        <begin position="500"/>
        <end position="516"/>
    </location>
</feature>
<gene>
    <name evidence="2" type="ORF">A3D47_01935</name>
</gene>
<evidence type="ECO:0000256" key="1">
    <source>
        <dbReference type="SAM" id="MobiDB-lite"/>
    </source>
</evidence>
<comment type="caution">
    <text evidence="2">The sequence shown here is derived from an EMBL/GenBank/DDBJ whole genome shotgun (WGS) entry which is preliminary data.</text>
</comment>
<evidence type="ECO:0008006" key="4">
    <source>
        <dbReference type="Google" id="ProtNLM"/>
    </source>
</evidence>
<evidence type="ECO:0000313" key="2">
    <source>
        <dbReference type="EMBL" id="OGY57981.1"/>
    </source>
</evidence>
<dbReference type="Proteomes" id="UP000178651">
    <property type="component" value="Unassembled WGS sequence"/>
</dbReference>
<sequence>MRKGLYIVLSVVALYLVLPVNTVSAQATEALFAGGDVSIFKCLTSTDCNALGEWIAVTGYASGANDFAVDTVNGVIYAGTSNSGIILRCILSTDCDATAEWTTAYDTASTSIESIFFDPINNVLYAGSGSGGDDGIIYRCATSSGCDTGATDWSAVLNTSGDIIQDIILDTTNNVLYANNALTFGGGSVVYRCPTSTGCDTSGEWTATFSGTAAGDNLYEMGYDATNSVLYAAGYDATGAELWRCNVATTSCDENGDWTKPRSVASTNFVSILIANGVLYVGRDFTDNIDRCLLTDGCDETGDFTTYSLPSTGTNVYALTYDPTASVLYAGTGSAGIIYRCLASSDCDAGTDWTAVADTTDGIILEIAWVQMSSPPNAITDLSCVASGVAGSTFLRFTTPTGATNPYTVKYSTTNITDDTTFNAATTLTQSWPVGTVGASQQQFVSGLSPGQSYFFNMKAASTLQSTISNTVYCLATAPATTTQATDSSQGSVTPDTPETIPEGTSGSTPGTSVTPELQPTTLGQTNPSTIVIFSVPHLNPTTQTEIRENILVLQTYLVNFLQQLIKALQAQLSAQ</sequence>
<dbReference type="AlphaFoldDB" id="A0A1G1Z021"/>
<accession>A0A1G1Z021</accession>
<proteinExistence type="predicted"/>
<feature type="region of interest" description="Disordered" evidence="1">
    <location>
        <begin position="484"/>
        <end position="524"/>
    </location>
</feature>
<organism evidence="2 3">
    <name type="scientific">Candidatus Colwellbacteria bacterium RIFCSPHIGHO2_02_FULL_43_15</name>
    <dbReference type="NCBI Taxonomy" id="1797686"/>
    <lineage>
        <taxon>Bacteria</taxon>
        <taxon>Candidatus Colwelliibacteriota</taxon>
    </lineage>
</organism>
<dbReference type="EMBL" id="MHIU01000010">
    <property type="protein sequence ID" value="OGY57981.1"/>
    <property type="molecule type" value="Genomic_DNA"/>
</dbReference>
<reference evidence="2 3" key="1">
    <citation type="journal article" date="2016" name="Nat. Commun.">
        <title>Thousands of microbial genomes shed light on interconnected biogeochemical processes in an aquifer system.</title>
        <authorList>
            <person name="Anantharaman K."/>
            <person name="Brown C.T."/>
            <person name="Hug L.A."/>
            <person name="Sharon I."/>
            <person name="Castelle C.J."/>
            <person name="Probst A.J."/>
            <person name="Thomas B.C."/>
            <person name="Singh A."/>
            <person name="Wilkins M.J."/>
            <person name="Karaoz U."/>
            <person name="Brodie E.L."/>
            <person name="Williams K.H."/>
            <person name="Hubbard S.S."/>
            <person name="Banfield J.F."/>
        </authorList>
    </citation>
    <scope>NUCLEOTIDE SEQUENCE [LARGE SCALE GENOMIC DNA]</scope>
</reference>